<evidence type="ECO:0000256" key="1">
    <source>
        <dbReference type="SAM" id="MobiDB-lite"/>
    </source>
</evidence>
<evidence type="ECO:0000313" key="4">
    <source>
        <dbReference type="Proteomes" id="UP000197269"/>
    </source>
</evidence>
<feature type="compositionally biased region" description="Basic and acidic residues" evidence="1">
    <location>
        <begin position="73"/>
        <end position="83"/>
    </location>
</feature>
<feature type="transmembrane region" description="Helical" evidence="2">
    <location>
        <begin position="7"/>
        <end position="26"/>
    </location>
</feature>
<reference evidence="3 4" key="1">
    <citation type="submission" date="2017-03" db="EMBL/GenBank/DDBJ databases">
        <title>Genome of strain Rhizobium sp. CNPSo 668.</title>
        <authorList>
            <person name="Ribeiro R."/>
        </authorList>
    </citation>
    <scope>NUCLEOTIDE SEQUENCE [LARGE SCALE GENOMIC DNA]</scope>
    <source>
        <strain evidence="3 4">CNPSo 668</strain>
    </source>
</reference>
<keyword evidence="2" id="KW-0472">Membrane</keyword>
<protein>
    <submittedName>
        <fullName evidence="3">Uncharacterized protein</fullName>
    </submittedName>
</protein>
<keyword evidence="2" id="KW-1133">Transmembrane helix</keyword>
<accession>A0A246DVZ9</accession>
<dbReference type="AlphaFoldDB" id="A0A246DVZ9"/>
<evidence type="ECO:0000256" key="2">
    <source>
        <dbReference type="SAM" id="Phobius"/>
    </source>
</evidence>
<evidence type="ECO:0000313" key="3">
    <source>
        <dbReference type="EMBL" id="OWO94523.1"/>
    </source>
</evidence>
<dbReference type="Proteomes" id="UP000197269">
    <property type="component" value="Unassembled WGS sequence"/>
</dbReference>
<proteinExistence type="predicted"/>
<feature type="region of interest" description="Disordered" evidence="1">
    <location>
        <begin position="60"/>
        <end position="87"/>
    </location>
</feature>
<dbReference type="RefSeq" id="WP_088393922.1">
    <property type="nucleotide sequence ID" value="NZ_MXPU01000007.1"/>
</dbReference>
<feature type="transmembrane region" description="Helical" evidence="2">
    <location>
        <begin position="32"/>
        <end position="52"/>
    </location>
</feature>
<comment type="caution">
    <text evidence="3">The sequence shown here is derived from an EMBL/GenBank/DDBJ whole genome shotgun (WGS) entry which is preliminary data.</text>
</comment>
<sequence length="101" mass="11502">MNASTKAFYLAVAGSAIAVAGIYWFFTWERDWGLSTYLLIWLCATMIAWPGVLQDMANEKIVDGDRPPPPPPPKKEERARPATEDEFLPHIPASERFMRDY</sequence>
<organism evidence="3 4">
    <name type="scientific">Rhizobium esperanzae</name>
    <dbReference type="NCBI Taxonomy" id="1967781"/>
    <lineage>
        <taxon>Bacteria</taxon>
        <taxon>Pseudomonadati</taxon>
        <taxon>Pseudomonadota</taxon>
        <taxon>Alphaproteobacteria</taxon>
        <taxon>Hyphomicrobiales</taxon>
        <taxon>Rhizobiaceae</taxon>
        <taxon>Rhizobium/Agrobacterium group</taxon>
        <taxon>Rhizobium</taxon>
    </lineage>
</organism>
<keyword evidence="2" id="KW-0812">Transmembrane</keyword>
<name>A0A246DVZ9_9HYPH</name>
<dbReference type="EMBL" id="MXPU01000007">
    <property type="protein sequence ID" value="OWO94523.1"/>
    <property type="molecule type" value="Genomic_DNA"/>
</dbReference>
<gene>
    <name evidence="3" type="ORF">B5E41_12220</name>
</gene>